<dbReference type="GO" id="GO:0034039">
    <property type="term" value="F:8-oxo-7,8-dihydroguanine DNA N-glycosylase activity"/>
    <property type="evidence" value="ECO:0007669"/>
    <property type="project" value="TreeGrafter"/>
</dbReference>
<keyword evidence="11 12" id="KW-0326">Glycosidase</keyword>
<keyword evidence="6 12" id="KW-0227">DNA damage</keyword>
<dbReference type="GO" id="GO:0005634">
    <property type="term" value="C:nucleus"/>
    <property type="evidence" value="ECO:0007669"/>
    <property type="project" value="TreeGrafter"/>
</dbReference>
<dbReference type="OrthoDB" id="10248838at2759"/>
<dbReference type="SUPFAM" id="SSF55811">
    <property type="entry name" value="Nudix"/>
    <property type="match status" value="1"/>
</dbReference>
<dbReference type="InterPro" id="IPR029119">
    <property type="entry name" value="MutY_C"/>
</dbReference>
<evidence type="ECO:0000256" key="1">
    <source>
        <dbReference type="ARBA" id="ARBA00000843"/>
    </source>
</evidence>
<evidence type="ECO:0000256" key="8">
    <source>
        <dbReference type="ARBA" id="ARBA00023004"/>
    </source>
</evidence>
<organism evidence="15 16">
    <name type="scientific">Moelleriella libera RCEF 2490</name>
    <dbReference type="NCBI Taxonomy" id="1081109"/>
    <lineage>
        <taxon>Eukaryota</taxon>
        <taxon>Fungi</taxon>
        <taxon>Dikarya</taxon>
        <taxon>Ascomycota</taxon>
        <taxon>Pezizomycotina</taxon>
        <taxon>Sordariomycetes</taxon>
        <taxon>Hypocreomycetidae</taxon>
        <taxon>Hypocreales</taxon>
        <taxon>Clavicipitaceae</taxon>
        <taxon>Moelleriella</taxon>
    </lineage>
</organism>
<feature type="region of interest" description="Disordered" evidence="13">
    <location>
        <begin position="310"/>
        <end position="333"/>
    </location>
</feature>
<evidence type="ECO:0000256" key="11">
    <source>
        <dbReference type="ARBA" id="ARBA00023295"/>
    </source>
</evidence>
<keyword evidence="16" id="KW-1185">Reference proteome</keyword>
<dbReference type="PANTHER" id="PTHR42944:SF1">
    <property type="entry name" value="ADENINE DNA GLYCOSYLASE"/>
    <property type="match status" value="1"/>
</dbReference>
<dbReference type="SUPFAM" id="SSF48150">
    <property type="entry name" value="DNA-glycosylase"/>
    <property type="match status" value="1"/>
</dbReference>
<feature type="region of interest" description="Disordered" evidence="13">
    <location>
        <begin position="175"/>
        <end position="197"/>
    </location>
</feature>
<evidence type="ECO:0000313" key="16">
    <source>
        <dbReference type="Proteomes" id="UP000078544"/>
    </source>
</evidence>
<keyword evidence="9" id="KW-0411">Iron-sulfur</keyword>
<dbReference type="Pfam" id="PF14815">
    <property type="entry name" value="NUDIX_4"/>
    <property type="match status" value="1"/>
</dbReference>
<dbReference type="GO" id="GO:0006298">
    <property type="term" value="P:mismatch repair"/>
    <property type="evidence" value="ECO:0007669"/>
    <property type="project" value="TreeGrafter"/>
</dbReference>
<dbReference type="Gene3D" id="3.90.79.10">
    <property type="entry name" value="Nucleoside Triphosphate Pyrophosphohydrolase"/>
    <property type="match status" value="1"/>
</dbReference>
<dbReference type="PANTHER" id="PTHR42944">
    <property type="entry name" value="ADENINE DNA GLYCOSYLASE"/>
    <property type="match status" value="1"/>
</dbReference>
<evidence type="ECO:0000256" key="4">
    <source>
        <dbReference type="ARBA" id="ARBA00022485"/>
    </source>
</evidence>
<evidence type="ECO:0000256" key="2">
    <source>
        <dbReference type="ARBA" id="ARBA00012045"/>
    </source>
</evidence>
<dbReference type="GO" id="GO:0032357">
    <property type="term" value="F:oxidized purine DNA binding"/>
    <property type="evidence" value="ECO:0007669"/>
    <property type="project" value="TreeGrafter"/>
</dbReference>
<dbReference type="AlphaFoldDB" id="A0A167YT11"/>
<feature type="region of interest" description="Disordered" evidence="13">
    <location>
        <begin position="1"/>
        <end position="100"/>
    </location>
</feature>
<evidence type="ECO:0000256" key="6">
    <source>
        <dbReference type="ARBA" id="ARBA00022763"/>
    </source>
</evidence>
<feature type="domain" description="Adenine DNA glycosylase C-terminal" evidence="14">
    <location>
        <begin position="365"/>
        <end position="527"/>
    </location>
</feature>
<dbReference type="GO" id="GO:0006284">
    <property type="term" value="P:base-excision repair"/>
    <property type="evidence" value="ECO:0007669"/>
    <property type="project" value="UniProtKB-UniRule"/>
</dbReference>
<protein>
    <recommendedName>
        <fullName evidence="3 12">Adenine DNA glycosylase</fullName>
        <ecNumber evidence="2 12">3.2.2.31</ecNumber>
    </recommendedName>
</protein>
<comment type="catalytic activity">
    <reaction evidence="1 12">
        <text>Hydrolyzes free adenine bases from 7,8-dihydro-8-oxoguanine:adenine mismatched double-stranded DNA, leaving an apurinic site.</text>
        <dbReference type="EC" id="3.2.2.31"/>
    </reaction>
</comment>
<evidence type="ECO:0000256" key="5">
    <source>
        <dbReference type="ARBA" id="ARBA00022723"/>
    </source>
</evidence>
<dbReference type="GO" id="GO:0035485">
    <property type="term" value="F:adenine/guanine mispair binding"/>
    <property type="evidence" value="ECO:0007669"/>
    <property type="project" value="TreeGrafter"/>
</dbReference>
<evidence type="ECO:0000256" key="9">
    <source>
        <dbReference type="ARBA" id="ARBA00023014"/>
    </source>
</evidence>
<feature type="compositionally biased region" description="Pro residues" evidence="13">
    <location>
        <begin position="395"/>
        <end position="408"/>
    </location>
</feature>
<comment type="function">
    <text evidence="12">Adenine glycosylase active on G-A mispairs.</text>
</comment>
<evidence type="ECO:0000256" key="12">
    <source>
        <dbReference type="RuleBase" id="RU365096"/>
    </source>
</evidence>
<evidence type="ECO:0000256" key="13">
    <source>
        <dbReference type="SAM" id="MobiDB-lite"/>
    </source>
</evidence>
<name>A0A167YT11_9HYPO</name>
<gene>
    <name evidence="15" type="ORF">AAL_06481</name>
</gene>
<feature type="compositionally biased region" description="Acidic residues" evidence="13">
    <location>
        <begin position="37"/>
        <end position="56"/>
    </location>
</feature>
<keyword evidence="8 12" id="KW-0408">Iron</keyword>
<evidence type="ECO:0000259" key="14">
    <source>
        <dbReference type="Pfam" id="PF14815"/>
    </source>
</evidence>
<dbReference type="InterPro" id="IPR023170">
    <property type="entry name" value="HhH_base_excis_C"/>
</dbReference>
<evidence type="ECO:0000313" key="15">
    <source>
        <dbReference type="EMBL" id="KZZ91727.1"/>
    </source>
</evidence>
<dbReference type="InterPro" id="IPR015797">
    <property type="entry name" value="NUDIX_hydrolase-like_dom_sf"/>
</dbReference>
<evidence type="ECO:0000256" key="3">
    <source>
        <dbReference type="ARBA" id="ARBA00022023"/>
    </source>
</evidence>
<dbReference type="InterPro" id="IPR044298">
    <property type="entry name" value="MIG/MutY"/>
</dbReference>
<dbReference type="STRING" id="1081109.A0A167YT11"/>
<accession>A0A167YT11</accession>
<keyword evidence="5" id="KW-0479">Metal-binding</keyword>
<proteinExistence type="inferred from homology"/>
<comment type="similarity">
    <text evidence="12">Belongs to the Nth/MutY family.</text>
</comment>
<reference evidence="15 16" key="1">
    <citation type="journal article" date="2016" name="Genome Biol. Evol.">
        <title>Divergent and convergent evolution of fungal pathogenicity.</title>
        <authorList>
            <person name="Shang Y."/>
            <person name="Xiao G."/>
            <person name="Zheng P."/>
            <person name="Cen K."/>
            <person name="Zhan S."/>
            <person name="Wang C."/>
        </authorList>
    </citation>
    <scope>NUCLEOTIDE SEQUENCE [LARGE SCALE GENOMIC DNA]</scope>
    <source>
        <strain evidence="15 16">RCEF 2490</strain>
    </source>
</reference>
<dbReference type="Proteomes" id="UP000078544">
    <property type="component" value="Unassembled WGS sequence"/>
</dbReference>
<dbReference type="GO" id="GO:0046872">
    <property type="term" value="F:metal ion binding"/>
    <property type="evidence" value="ECO:0007669"/>
    <property type="project" value="UniProtKB-UniRule"/>
</dbReference>
<evidence type="ECO:0000256" key="7">
    <source>
        <dbReference type="ARBA" id="ARBA00022801"/>
    </source>
</evidence>
<evidence type="ECO:0000256" key="10">
    <source>
        <dbReference type="ARBA" id="ARBA00023204"/>
    </source>
</evidence>
<dbReference type="Gene3D" id="1.10.1670.10">
    <property type="entry name" value="Helix-hairpin-Helix base-excision DNA repair enzymes (C-terminal)"/>
    <property type="match status" value="1"/>
</dbReference>
<keyword evidence="7" id="KW-0378">Hydrolase</keyword>
<feature type="region of interest" description="Disordered" evidence="13">
    <location>
        <begin position="388"/>
        <end position="425"/>
    </location>
</feature>
<comment type="caution">
    <text evidence="15">The sequence shown here is derived from an EMBL/GenBank/DDBJ whole genome shotgun (WGS) entry which is preliminary data.</text>
</comment>
<dbReference type="EMBL" id="AZGY01000017">
    <property type="protein sequence ID" value="KZZ91727.1"/>
    <property type="molecule type" value="Genomic_DNA"/>
</dbReference>
<feature type="region of interest" description="Disordered" evidence="13">
    <location>
        <begin position="270"/>
        <end position="298"/>
    </location>
</feature>
<dbReference type="InterPro" id="IPR011257">
    <property type="entry name" value="DNA_glycosylase"/>
</dbReference>
<dbReference type="GO" id="GO:0051539">
    <property type="term" value="F:4 iron, 4 sulfur cluster binding"/>
    <property type="evidence" value="ECO:0007669"/>
    <property type="project" value="UniProtKB-UniRule"/>
</dbReference>
<keyword evidence="4" id="KW-0004">4Fe-4S</keyword>
<dbReference type="GO" id="GO:0000701">
    <property type="term" value="F:purine-specific mismatch base pair DNA N-glycosylase activity"/>
    <property type="evidence" value="ECO:0007669"/>
    <property type="project" value="UniProtKB-EC"/>
</dbReference>
<dbReference type="CDD" id="cd03431">
    <property type="entry name" value="NUDIX_DNA_Glycosylase_C-MutY"/>
    <property type="match status" value="1"/>
</dbReference>
<dbReference type="EC" id="3.2.2.31" evidence="2 12"/>
<sequence length="535" mass="57754">MAGKRVLRAPSAPAARRPSTRASSHAGPRRASSGAPSDDDDSFSEPDNAAADDDDHDHDHDGPRGNKRRKVAAAVSGGHKTTQEDEPRARCPGGLSLPRRHARGPDAVLAVCRSPACSRLPQAALPERERGAHTPPGAARVLGIHGNVKTEKRVVDTIWAAADALVKAVALLDGDRPEDDGQRLTTTTDEDVSDRPGRWGQALMELGSTVCTLKPNCAQCPVTASCRVYAEAETLVRPSSVTGAVPRDIEDACTLCEPFDEPIEHDPALAAPRQSSSAAAAAAKSRHAHPAKPVKAAAATRQRTLADFAFTGSSGSSSSPKPSPPLPPKQRLRQDAQIADAIASYARRFPLKTVKKALRAEQVLVCAIRRPNGTYLIRRRPDKGLLAGLWEFPSTPLPPTPPPPPPQQPQQQPQEQEEGEHQPLTSKQRIILATEFAAGLFERTGGQRGRPRLRHVADLGSVPWVFSHLKLTMHVHLFTLSDYDGDGEQHEGEEEEEECTLRCGDDARWTADVEGESMGTGMRKCWALVRDAETW</sequence>
<comment type="cofactor">
    <cofactor evidence="12">
        <name>[4Fe-4S] cluster</name>
        <dbReference type="ChEBI" id="CHEBI:49883"/>
    </cofactor>
    <text evidence="12">Binds 1 [4Fe-4S] cluster.</text>
</comment>
<feature type="compositionally biased region" description="Low complexity" evidence="13">
    <location>
        <begin position="8"/>
        <end position="24"/>
    </location>
</feature>
<keyword evidence="10" id="KW-0234">DNA repair</keyword>
<feature type="compositionally biased region" description="Low complexity" evidence="13">
    <location>
        <begin position="270"/>
        <end position="283"/>
    </location>
</feature>